<feature type="domain" description="Flagellar assembly protein FliH/Type III secretion system HrpE" evidence="9">
    <location>
        <begin position="113"/>
        <end position="238"/>
    </location>
</feature>
<comment type="similarity">
    <text evidence="2">Belongs to the FliH family.</text>
</comment>
<protein>
    <recommendedName>
        <fullName evidence="7">Flagellar assembly protein FliH</fullName>
    </recommendedName>
</protein>
<dbReference type="PATRIC" id="fig|1423.173.peg.1515"/>
<dbReference type="InterPro" id="IPR022524">
    <property type="entry name" value="FliH_Bacilli"/>
</dbReference>
<dbReference type="InterPro" id="IPR018035">
    <property type="entry name" value="Flagellar_FliH/T3SS_HrpE"/>
</dbReference>
<accession>A0A0D1KV67</accession>
<dbReference type="GO" id="GO:0015031">
    <property type="term" value="P:protein transport"/>
    <property type="evidence" value="ECO:0007669"/>
    <property type="project" value="UniProtKB-KW"/>
</dbReference>
<comment type="function">
    <text evidence="1">Needed for flagellar regrowth and assembly.</text>
</comment>
<keyword evidence="10" id="KW-0969">Cilium</keyword>
<feature type="coiled-coil region" evidence="8">
    <location>
        <begin position="35"/>
        <end position="88"/>
    </location>
</feature>
<keyword evidence="4" id="KW-1005">Bacterial flagellum biogenesis</keyword>
<keyword evidence="10" id="KW-0966">Cell projection</keyword>
<sequence length="253" mass="28971">MILLSNIIKQESSISPQKEKRKLSIQEVRIDHSHLLQAEENSEALMARVKEEADRISEQANSHIENIRRQIEQEKNDWAAEKQKLIEEAKAEGFEQGEALGKAEAMKQYAELIGQANSITEMSRKAVEDKLEDANEEIVELAVALAKKVWQQKSDDKEAFLLLVQQVINEVKEYDDISIYVDPYYYETIFQQKDEIQQLLYKECRLGIYADEKAQKGTCYIETPFGRVDASVDTQLMQLKDKLLTALEAGAAE</sequence>
<feature type="coiled-coil region" evidence="8">
    <location>
        <begin position="117"/>
        <end position="144"/>
    </location>
</feature>
<dbReference type="InterPro" id="IPR051472">
    <property type="entry name" value="T3SS_Stator/FliH"/>
</dbReference>
<dbReference type="GO" id="GO:0044781">
    <property type="term" value="P:bacterial-type flagellum organization"/>
    <property type="evidence" value="ECO:0007669"/>
    <property type="project" value="UniProtKB-KW"/>
</dbReference>
<dbReference type="PANTHER" id="PTHR34982:SF1">
    <property type="entry name" value="FLAGELLAR ASSEMBLY PROTEIN FLIH"/>
    <property type="match status" value="1"/>
</dbReference>
<keyword evidence="5" id="KW-0653">Protein transport</keyword>
<dbReference type="EMBL" id="JXBC01000002">
    <property type="protein sequence ID" value="KIU12635.1"/>
    <property type="molecule type" value="Genomic_DNA"/>
</dbReference>
<evidence type="ECO:0000256" key="7">
    <source>
        <dbReference type="NCBIfam" id="TIGR03825"/>
    </source>
</evidence>
<evidence type="ECO:0000256" key="8">
    <source>
        <dbReference type="SAM" id="Coils"/>
    </source>
</evidence>
<dbReference type="GO" id="GO:0005829">
    <property type="term" value="C:cytosol"/>
    <property type="evidence" value="ECO:0007669"/>
    <property type="project" value="TreeGrafter"/>
</dbReference>
<name>A0A0D1KV67_BACIU</name>
<evidence type="ECO:0000256" key="2">
    <source>
        <dbReference type="ARBA" id="ARBA00006602"/>
    </source>
</evidence>
<evidence type="ECO:0000256" key="3">
    <source>
        <dbReference type="ARBA" id="ARBA00022448"/>
    </source>
</evidence>
<dbReference type="Pfam" id="PF02108">
    <property type="entry name" value="FliH"/>
    <property type="match status" value="1"/>
</dbReference>
<dbReference type="NCBIfam" id="TIGR03825">
    <property type="entry name" value="FliH_bacil"/>
    <property type="match status" value="1"/>
</dbReference>
<gene>
    <name evidence="10" type="ORF">SC09_Contig19orf01162</name>
</gene>
<evidence type="ECO:0000256" key="4">
    <source>
        <dbReference type="ARBA" id="ARBA00022795"/>
    </source>
</evidence>
<dbReference type="PANTHER" id="PTHR34982">
    <property type="entry name" value="YOP PROTEINS TRANSLOCATION PROTEIN L"/>
    <property type="match status" value="1"/>
</dbReference>
<keyword evidence="3" id="KW-0813">Transport</keyword>
<dbReference type="AlphaFoldDB" id="A0A0D1KV67"/>
<evidence type="ECO:0000256" key="6">
    <source>
        <dbReference type="ARBA" id="ARBA00023225"/>
    </source>
</evidence>
<proteinExistence type="inferred from homology"/>
<evidence type="ECO:0000256" key="5">
    <source>
        <dbReference type="ARBA" id="ARBA00022927"/>
    </source>
</evidence>
<keyword evidence="6" id="KW-1006">Bacterial flagellum protein export</keyword>
<evidence type="ECO:0000259" key="9">
    <source>
        <dbReference type="Pfam" id="PF02108"/>
    </source>
</evidence>
<organism evidence="10 11">
    <name type="scientific">Bacillus subtilis</name>
    <dbReference type="NCBI Taxonomy" id="1423"/>
    <lineage>
        <taxon>Bacteria</taxon>
        <taxon>Bacillati</taxon>
        <taxon>Bacillota</taxon>
        <taxon>Bacilli</taxon>
        <taxon>Bacillales</taxon>
        <taxon>Bacillaceae</taxon>
        <taxon>Bacillus</taxon>
    </lineage>
</organism>
<dbReference type="Proteomes" id="UP000032247">
    <property type="component" value="Unassembled WGS sequence"/>
</dbReference>
<reference evidence="10 11" key="1">
    <citation type="submission" date="2014-12" db="EMBL/GenBank/DDBJ databases">
        <title>Comparative genome analysis of Bacillus coagulans HM-08, Clostridium butyricum HM-68, Bacillus subtilis HM-66 and Bacillus licheniformis BL-09.</title>
        <authorList>
            <person name="Zhang H."/>
        </authorList>
    </citation>
    <scope>NUCLEOTIDE SEQUENCE [LARGE SCALE GENOMIC DNA]</scope>
    <source>
        <strain evidence="10 11">HM-66</strain>
    </source>
</reference>
<comment type="caution">
    <text evidence="10">The sequence shown here is derived from an EMBL/GenBank/DDBJ whole genome shotgun (WGS) entry which is preliminary data.</text>
</comment>
<evidence type="ECO:0000313" key="11">
    <source>
        <dbReference type="Proteomes" id="UP000032247"/>
    </source>
</evidence>
<keyword evidence="8" id="KW-0175">Coiled coil</keyword>
<evidence type="ECO:0000256" key="1">
    <source>
        <dbReference type="ARBA" id="ARBA00003041"/>
    </source>
</evidence>
<evidence type="ECO:0000313" key="10">
    <source>
        <dbReference type="EMBL" id="KIU12635.1"/>
    </source>
</evidence>
<dbReference type="STRING" id="483913.AN935_08465"/>
<keyword evidence="10" id="KW-0282">Flagellum</keyword>